<evidence type="ECO:0000256" key="1">
    <source>
        <dbReference type="SAM" id="MobiDB-lite"/>
    </source>
</evidence>
<feature type="region of interest" description="Disordered" evidence="1">
    <location>
        <begin position="32"/>
        <end position="58"/>
    </location>
</feature>
<dbReference type="AlphaFoldDB" id="A0A177B4J0"/>
<reference evidence="2 3" key="1">
    <citation type="submission" date="2016-04" db="EMBL/GenBank/DDBJ databases">
        <title>The genome of Intoshia linei affirms orthonectids as highly simplified spiralians.</title>
        <authorList>
            <person name="Mikhailov K.V."/>
            <person name="Slusarev G.S."/>
            <person name="Nikitin M.A."/>
            <person name="Logacheva M.D."/>
            <person name="Penin A."/>
            <person name="Aleoshin V."/>
            <person name="Panchin Y.V."/>
        </authorList>
    </citation>
    <scope>NUCLEOTIDE SEQUENCE [LARGE SCALE GENOMIC DNA]</scope>
    <source>
        <strain evidence="2">Intl2013</strain>
        <tissue evidence="2">Whole animal</tissue>
    </source>
</reference>
<evidence type="ECO:0000313" key="2">
    <source>
        <dbReference type="EMBL" id="OAF69060.1"/>
    </source>
</evidence>
<dbReference type="Proteomes" id="UP000078046">
    <property type="component" value="Unassembled WGS sequence"/>
</dbReference>
<dbReference type="EMBL" id="LWCA01000342">
    <property type="protein sequence ID" value="OAF69060.1"/>
    <property type="molecule type" value="Genomic_DNA"/>
</dbReference>
<sequence>MNLARNKKERKSDRLALKDSLAQFYKSMNSDRKKFDPNIKNIKPVDNSTKTTTSSRKLSEPIHQTKILNKLKTKFSNENIDSVSNSTSNSSLKNQVINKLTCIKNSIIGTPKFHRRSKIVNISENALNKDASQEQKHSWFTDFMSNQSNIKRTKSYFIIVRYKTLIQLKHGIMNTLLMIPDCTYDVTGYQSFRVQITKSSSMLIRNVQLEINISNSISSHNNATNMKNTNYISINLVSGPTKKYKNFCLSFEQTLVKLLHTNKEYK</sequence>
<proteinExistence type="predicted"/>
<gene>
    <name evidence="2" type="ORF">A3Q56_03187</name>
</gene>
<keyword evidence="3" id="KW-1185">Reference proteome</keyword>
<dbReference type="Pfam" id="PF21122">
    <property type="entry name" value="KA1_BRSK"/>
    <property type="match status" value="1"/>
</dbReference>
<protein>
    <submittedName>
        <fullName evidence="2">Uncharacterized protein</fullName>
    </submittedName>
</protein>
<evidence type="ECO:0000313" key="3">
    <source>
        <dbReference type="Proteomes" id="UP000078046"/>
    </source>
</evidence>
<accession>A0A177B4J0</accession>
<comment type="caution">
    <text evidence="2">The sequence shown here is derived from an EMBL/GenBank/DDBJ whole genome shotgun (WGS) entry which is preliminary data.</text>
</comment>
<dbReference type="OrthoDB" id="6114356at2759"/>
<name>A0A177B4J0_9BILA</name>
<organism evidence="2 3">
    <name type="scientific">Intoshia linei</name>
    <dbReference type="NCBI Taxonomy" id="1819745"/>
    <lineage>
        <taxon>Eukaryota</taxon>
        <taxon>Metazoa</taxon>
        <taxon>Spiralia</taxon>
        <taxon>Lophotrochozoa</taxon>
        <taxon>Mesozoa</taxon>
        <taxon>Orthonectida</taxon>
        <taxon>Rhopaluridae</taxon>
        <taxon>Intoshia</taxon>
    </lineage>
</organism>